<sequence length="215" mass="23877">MILHAVGEYELSLRFLEHALALNIRYYGEKSLKVAVSYHLVARTQSCMGDFRSALVNEKETYAIYKQQLGENHEKTQESSECLRHLTQQAVVLQKKMNYANGKLLSTGLPPIHIQPPSMGSVLDMLNAINGIIFVQISSKEIANFKNEIEKRQKEAGAQSQQPGGGPVQANQEEVDQMLMETMQKTAAGIPFEEQDGEKKDGAVVEKKPAEVTSS</sequence>
<evidence type="ECO:0000313" key="2">
    <source>
        <dbReference type="EnsemblMetazoa" id="AMEC000345-PA"/>
    </source>
</evidence>
<evidence type="ECO:0008006" key="4">
    <source>
        <dbReference type="Google" id="ProtNLM"/>
    </source>
</evidence>
<evidence type="ECO:0000313" key="3">
    <source>
        <dbReference type="Proteomes" id="UP000075902"/>
    </source>
</evidence>
<dbReference type="GO" id="GO:0048312">
    <property type="term" value="P:intracellular distribution of mitochondria"/>
    <property type="evidence" value="ECO:0007669"/>
    <property type="project" value="TreeGrafter"/>
</dbReference>
<dbReference type="GO" id="GO:0003729">
    <property type="term" value="F:mRNA binding"/>
    <property type="evidence" value="ECO:0007669"/>
    <property type="project" value="TreeGrafter"/>
</dbReference>
<dbReference type="Pfam" id="PF13424">
    <property type="entry name" value="TPR_12"/>
    <property type="match status" value="1"/>
</dbReference>
<name>A0A182TDH5_9DIPT</name>
<feature type="compositionally biased region" description="Basic and acidic residues" evidence="1">
    <location>
        <begin position="197"/>
        <end position="215"/>
    </location>
</feature>
<dbReference type="AlphaFoldDB" id="A0A182TDH5"/>
<dbReference type="EnsemblMetazoa" id="AMEC000345-RA">
    <property type="protein sequence ID" value="AMEC000345-PA"/>
    <property type="gene ID" value="AMEC000345"/>
</dbReference>
<dbReference type="VEuPathDB" id="VectorBase:AMEC000345"/>
<keyword evidence="3" id="KW-1185">Reference proteome</keyword>
<organism evidence="2 3">
    <name type="scientific">Anopheles melas</name>
    <dbReference type="NCBI Taxonomy" id="34690"/>
    <lineage>
        <taxon>Eukaryota</taxon>
        <taxon>Metazoa</taxon>
        <taxon>Ecdysozoa</taxon>
        <taxon>Arthropoda</taxon>
        <taxon>Hexapoda</taxon>
        <taxon>Insecta</taxon>
        <taxon>Pterygota</taxon>
        <taxon>Neoptera</taxon>
        <taxon>Endopterygota</taxon>
        <taxon>Diptera</taxon>
        <taxon>Nematocera</taxon>
        <taxon>Culicoidea</taxon>
        <taxon>Culicidae</taxon>
        <taxon>Anophelinae</taxon>
        <taxon>Anopheles</taxon>
    </lineage>
</organism>
<dbReference type="InterPro" id="IPR011990">
    <property type="entry name" value="TPR-like_helical_dom_sf"/>
</dbReference>
<feature type="region of interest" description="Disordered" evidence="1">
    <location>
        <begin position="153"/>
        <end position="215"/>
    </location>
</feature>
<reference evidence="2" key="2">
    <citation type="submission" date="2020-05" db="UniProtKB">
        <authorList>
            <consortium name="EnsemblMetazoa"/>
        </authorList>
    </citation>
    <scope>IDENTIFICATION</scope>
    <source>
        <strain evidence="2">CM1001059</strain>
    </source>
</reference>
<dbReference type="STRING" id="34690.A0A182TDH5"/>
<dbReference type="PANTHER" id="PTHR12601:SF6">
    <property type="entry name" value="CLUSTERED MITOCHONDRIA PROTEIN HOMOLOG"/>
    <property type="match status" value="1"/>
</dbReference>
<dbReference type="GO" id="GO:0005737">
    <property type="term" value="C:cytoplasm"/>
    <property type="evidence" value="ECO:0007669"/>
    <property type="project" value="TreeGrafter"/>
</dbReference>
<dbReference type="PANTHER" id="PTHR12601">
    <property type="entry name" value="EUKARYOTIC TRANSLATION INITIATION FACTOR 3 SUBUNIT EIF-3"/>
    <property type="match status" value="1"/>
</dbReference>
<protein>
    <recommendedName>
        <fullName evidence="4">Clustered mitochondria protein N-terminal domain-containing protein</fullName>
    </recommendedName>
</protein>
<accession>A0A182TDH5</accession>
<dbReference type="Proteomes" id="UP000075902">
    <property type="component" value="Unassembled WGS sequence"/>
</dbReference>
<dbReference type="Gene3D" id="1.25.40.10">
    <property type="entry name" value="Tetratricopeptide repeat domain"/>
    <property type="match status" value="1"/>
</dbReference>
<dbReference type="InterPro" id="IPR027523">
    <property type="entry name" value="CLU_prot"/>
</dbReference>
<proteinExistence type="predicted"/>
<dbReference type="SUPFAM" id="SSF48452">
    <property type="entry name" value="TPR-like"/>
    <property type="match status" value="1"/>
</dbReference>
<evidence type="ECO:0000256" key="1">
    <source>
        <dbReference type="SAM" id="MobiDB-lite"/>
    </source>
</evidence>
<reference evidence="3" key="1">
    <citation type="submission" date="2014-01" db="EMBL/GenBank/DDBJ databases">
        <title>The Genome Sequence of Anopheles melas CM1001059_A (V2).</title>
        <authorList>
            <consortium name="The Broad Institute Genomics Platform"/>
            <person name="Neafsey D.E."/>
            <person name="Besansky N."/>
            <person name="Howell P."/>
            <person name="Walton C."/>
            <person name="Young S.K."/>
            <person name="Zeng Q."/>
            <person name="Gargeya S."/>
            <person name="Fitzgerald M."/>
            <person name="Haas B."/>
            <person name="Abouelleil A."/>
            <person name="Allen A.W."/>
            <person name="Alvarado L."/>
            <person name="Arachchi H.M."/>
            <person name="Berlin A.M."/>
            <person name="Chapman S.B."/>
            <person name="Gainer-Dewar J."/>
            <person name="Goldberg J."/>
            <person name="Griggs A."/>
            <person name="Gujja S."/>
            <person name="Hansen M."/>
            <person name="Howarth C."/>
            <person name="Imamovic A."/>
            <person name="Ireland A."/>
            <person name="Larimer J."/>
            <person name="McCowan C."/>
            <person name="Murphy C."/>
            <person name="Pearson M."/>
            <person name="Poon T.W."/>
            <person name="Priest M."/>
            <person name="Roberts A."/>
            <person name="Saif S."/>
            <person name="Shea T."/>
            <person name="Sisk P."/>
            <person name="Sykes S."/>
            <person name="Wortman J."/>
            <person name="Nusbaum C."/>
            <person name="Birren B."/>
        </authorList>
    </citation>
    <scope>NUCLEOTIDE SEQUENCE [LARGE SCALE GENOMIC DNA]</scope>
    <source>
        <strain evidence="3">CM1001059</strain>
    </source>
</reference>